<accession>E7QVG8</accession>
<sequence>MNVPSVSMGRLSNGTRRRLVLETSDANRTE</sequence>
<evidence type="ECO:0000313" key="3">
    <source>
        <dbReference type="Proteomes" id="UP000003751"/>
    </source>
</evidence>
<comment type="caution">
    <text evidence="2">The sequence shown here is derived from an EMBL/GenBank/DDBJ whole genome shotgun (WGS) entry which is preliminary data.</text>
</comment>
<name>E7QVG8_HALPU</name>
<feature type="region of interest" description="Disordered" evidence="1">
    <location>
        <begin position="1"/>
        <end position="30"/>
    </location>
</feature>
<reference evidence="2 3" key="1">
    <citation type="journal article" date="2014" name="ISME J.">
        <title>Trehalose/2-sulfotrehalose biosynthesis and glycine-betaine uptake are widely spread mechanisms for osmoadaptation in the Halobacteriales.</title>
        <authorList>
            <person name="Youssef N.H."/>
            <person name="Savage-Ashlock K.N."/>
            <person name="McCully A.L."/>
            <person name="Luedtke B."/>
            <person name="Shaw E.I."/>
            <person name="Hoff W.D."/>
            <person name="Elshahed M.S."/>
        </authorList>
    </citation>
    <scope>NUCLEOTIDE SEQUENCE [LARGE SCALE GENOMIC DNA]</scope>
    <source>
        <strain evidence="2 3">DX253</strain>
    </source>
</reference>
<dbReference type="AlphaFoldDB" id="E7QVG8"/>
<evidence type="ECO:0000256" key="1">
    <source>
        <dbReference type="SAM" id="MobiDB-lite"/>
    </source>
</evidence>
<gene>
    <name evidence="2" type="ORF">ZOD2009_14021</name>
</gene>
<proteinExistence type="predicted"/>
<organism evidence="2 3">
    <name type="scientific">Haladaptatus paucihalophilus DX253</name>
    <dbReference type="NCBI Taxonomy" id="797209"/>
    <lineage>
        <taxon>Archaea</taxon>
        <taxon>Methanobacteriati</taxon>
        <taxon>Methanobacteriota</taxon>
        <taxon>Stenosarchaea group</taxon>
        <taxon>Halobacteria</taxon>
        <taxon>Halobacteriales</taxon>
        <taxon>Haladaptataceae</taxon>
        <taxon>Haladaptatus</taxon>
    </lineage>
</organism>
<dbReference type="Proteomes" id="UP000003751">
    <property type="component" value="Unassembled WGS sequence"/>
</dbReference>
<dbReference type="EMBL" id="AEMG01000014">
    <property type="protein sequence ID" value="EFW91490.1"/>
    <property type="molecule type" value="Genomic_DNA"/>
</dbReference>
<evidence type="ECO:0000313" key="2">
    <source>
        <dbReference type="EMBL" id="EFW91490.1"/>
    </source>
</evidence>
<protein>
    <submittedName>
        <fullName evidence="2">Uncharacterized protein</fullName>
    </submittedName>
</protein>